<dbReference type="AlphaFoldDB" id="A0A0A7G2R5"/>
<dbReference type="OrthoDB" id="1758111at2"/>
<proteinExistence type="predicted"/>
<dbReference type="GO" id="GO:0003677">
    <property type="term" value="F:DNA binding"/>
    <property type="evidence" value="ECO:0007669"/>
    <property type="project" value="InterPro"/>
</dbReference>
<evidence type="ECO:0000313" key="2">
    <source>
        <dbReference type="EMBL" id="AIY85300.1"/>
    </source>
</evidence>
<accession>A0A0A7G2R5</accession>
<sequence length="344" mass="40297">MRNKIDEEDLLTIKTLYDSGLSIVEIANMFDVTRTTIYYWLKREDYGINNSIKKRGCDYLSISDKNRLYKDYLAGKSVEDLSKEYNTSMETIVQTIKFKSNHTEFISNLDNEILEGIKEDYKNNLAIAKIAKKYKLAYGTIHKIIQYNNLENTRGVVLKADYFKNLDDKKAYNMGLIFSMSCISKHAYRKHCVCFSLTKEMIPVVRELLDELTSVGTINIHKCHDNNFIAKFNSKEILDDLISYGMEGDINIPEKYLHSFFKGYFMYSLRIVRPGIRILFKDQNYLNGILNYFDKLEIIHSTITKNSVLVINKKSIESLLREHPELIDRALNSNYREYYEKLNI</sequence>
<dbReference type="KEGG" id="cbv:U729_3269"/>
<keyword evidence="2" id="KW-0614">Plasmid</keyword>
<geneLocation type="plasmid" evidence="2 3">
    <name>pCBJ</name>
</geneLocation>
<dbReference type="EMBL" id="CP006906">
    <property type="protein sequence ID" value="AIY85300.1"/>
    <property type="molecule type" value="Genomic_DNA"/>
</dbReference>
<keyword evidence="3" id="KW-1185">Reference proteome</keyword>
<feature type="domain" description="Resolvase HTH" evidence="1">
    <location>
        <begin position="3"/>
        <end position="38"/>
    </location>
</feature>
<name>A0A0A7G2R5_9CLOT</name>
<evidence type="ECO:0000313" key="3">
    <source>
        <dbReference type="Proteomes" id="UP000030635"/>
    </source>
</evidence>
<dbReference type="GO" id="GO:0000150">
    <property type="term" value="F:DNA strand exchange activity"/>
    <property type="evidence" value="ECO:0007669"/>
    <property type="project" value="InterPro"/>
</dbReference>
<organism evidence="2 3">
    <name type="scientific">Clostridium baratii str. Sullivan</name>
    <dbReference type="NCBI Taxonomy" id="1415775"/>
    <lineage>
        <taxon>Bacteria</taxon>
        <taxon>Bacillati</taxon>
        <taxon>Bacillota</taxon>
        <taxon>Clostridia</taxon>
        <taxon>Eubacteriales</taxon>
        <taxon>Clostridiaceae</taxon>
        <taxon>Clostridium</taxon>
    </lineage>
</organism>
<dbReference type="HOGENOM" id="CLU_805861_0_0_9"/>
<dbReference type="InterPro" id="IPR006120">
    <property type="entry name" value="Resolvase_HTH_dom"/>
</dbReference>
<protein>
    <submittedName>
        <fullName evidence="2">ATPase subunit of terminase family protein</fullName>
    </submittedName>
</protein>
<dbReference type="Gene3D" id="1.10.10.60">
    <property type="entry name" value="Homeodomain-like"/>
    <property type="match status" value="1"/>
</dbReference>
<dbReference type="Proteomes" id="UP000030635">
    <property type="component" value="Plasmid pCBJ"/>
</dbReference>
<gene>
    <name evidence="2" type="ORF">U729_3269</name>
</gene>
<dbReference type="SUPFAM" id="SSF46689">
    <property type="entry name" value="Homeodomain-like"/>
    <property type="match status" value="1"/>
</dbReference>
<dbReference type="InterPro" id="IPR009057">
    <property type="entry name" value="Homeodomain-like_sf"/>
</dbReference>
<evidence type="ECO:0000259" key="1">
    <source>
        <dbReference type="Pfam" id="PF02796"/>
    </source>
</evidence>
<reference evidence="2 3" key="1">
    <citation type="journal article" date="2015" name="Infect. Genet. Evol.">
        <title>Genomic sequences of six botulinum neurotoxin-producing strains representing three clostridial species illustrate the mobility and diversity of botulinum neurotoxin genes.</title>
        <authorList>
            <person name="Smith T.J."/>
            <person name="Hill K.K."/>
            <person name="Xie G."/>
            <person name="Foley B.T."/>
            <person name="Williamson C.H."/>
            <person name="Foster J.T."/>
            <person name="Johnson S.L."/>
            <person name="Chertkov O."/>
            <person name="Teshima H."/>
            <person name="Gibbons H.S."/>
            <person name="Johnsky L.A."/>
            <person name="Karavis M.A."/>
            <person name="Smith L.A."/>
        </authorList>
    </citation>
    <scope>NUCLEOTIDE SEQUENCE [LARGE SCALE GENOMIC DNA]</scope>
    <source>
        <strain evidence="2">Sullivan</strain>
        <plasmid evidence="3">Plasmid pCBJ</plasmid>
    </source>
</reference>
<dbReference type="Pfam" id="PF02796">
    <property type="entry name" value="HTH_7"/>
    <property type="match status" value="1"/>
</dbReference>
<dbReference type="RefSeq" id="WP_040113848.1">
    <property type="nucleotide sequence ID" value="NZ_CP006906.1"/>
</dbReference>